<dbReference type="InterPro" id="IPR050428">
    <property type="entry name" value="TCS_sensor_his_kinase"/>
</dbReference>
<keyword evidence="11 12" id="KW-0472">Membrane</keyword>
<evidence type="ECO:0000256" key="8">
    <source>
        <dbReference type="ARBA" id="ARBA00022777"/>
    </source>
</evidence>
<comment type="catalytic activity">
    <reaction evidence="1">
        <text>ATP + protein L-histidine = ADP + protein N-phospho-L-histidine.</text>
        <dbReference type="EC" id="2.7.13.3"/>
    </reaction>
</comment>
<evidence type="ECO:0000256" key="6">
    <source>
        <dbReference type="ARBA" id="ARBA00022679"/>
    </source>
</evidence>
<dbReference type="PROSITE" id="PS50109">
    <property type="entry name" value="HIS_KIN"/>
    <property type="match status" value="1"/>
</dbReference>
<keyword evidence="10" id="KW-0902">Two-component regulatory system</keyword>
<evidence type="ECO:0000259" key="14">
    <source>
        <dbReference type="PROSITE" id="PS50885"/>
    </source>
</evidence>
<feature type="domain" description="Histidine kinase" evidence="13">
    <location>
        <begin position="140"/>
        <end position="347"/>
    </location>
</feature>
<keyword evidence="8 15" id="KW-0418">Kinase</keyword>
<dbReference type="CDD" id="cd00082">
    <property type="entry name" value="HisKA"/>
    <property type="match status" value="1"/>
</dbReference>
<dbReference type="RefSeq" id="WP_184535341.1">
    <property type="nucleotide sequence ID" value="NZ_JACHJW010000001.1"/>
</dbReference>
<keyword evidence="16" id="KW-1185">Reference proteome</keyword>
<proteinExistence type="predicted"/>
<gene>
    <name evidence="15" type="ORF">FHR38_003141</name>
</gene>
<dbReference type="SUPFAM" id="SSF47384">
    <property type="entry name" value="Homodimeric domain of signal transducing histidine kinase"/>
    <property type="match status" value="1"/>
</dbReference>
<evidence type="ECO:0000256" key="1">
    <source>
        <dbReference type="ARBA" id="ARBA00000085"/>
    </source>
</evidence>
<keyword evidence="7 12" id="KW-0812">Transmembrane</keyword>
<evidence type="ECO:0000259" key="13">
    <source>
        <dbReference type="PROSITE" id="PS50109"/>
    </source>
</evidence>
<dbReference type="PANTHER" id="PTHR45436:SF15">
    <property type="entry name" value="SENSOR HISTIDINE KINASE CUSS"/>
    <property type="match status" value="1"/>
</dbReference>
<dbReference type="SUPFAM" id="SSF55874">
    <property type="entry name" value="ATPase domain of HSP90 chaperone/DNA topoisomerase II/histidine kinase"/>
    <property type="match status" value="1"/>
</dbReference>
<dbReference type="Pfam" id="PF00672">
    <property type="entry name" value="HAMP"/>
    <property type="match status" value="1"/>
</dbReference>
<dbReference type="GO" id="GO:0000155">
    <property type="term" value="F:phosphorelay sensor kinase activity"/>
    <property type="evidence" value="ECO:0007669"/>
    <property type="project" value="InterPro"/>
</dbReference>
<dbReference type="Pfam" id="PF02518">
    <property type="entry name" value="HATPase_c"/>
    <property type="match status" value="1"/>
</dbReference>
<dbReference type="InterPro" id="IPR036097">
    <property type="entry name" value="HisK_dim/P_sf"/>
</dbReference>
<feature type="domain" description="HAMP" evidence="14">
    <location>
        <begin position="79"/>
        <end position="132"/>
    </location>
</feature>
<dbReference type="PRINTS" id="PR00344">
    <property type="entry name" value="BCTRLSENSOR"/>
</dbReference>
<evidence type="ECO:0000256" key="4">
    <source>
        <dbReference type="ARBA" id="ARBA00012438"/>
    </source>
</evidence>
<dbReference type="SMART" id="SM00304">
    <property type="entry name" value="HAMP"/>
    <property type="match status" value="1"/>
</dbReference>
<dbReference type="EC" id="2.7.13.3" evidence="4"/>
<dbReference type="Gene3D" id="6.10.340.10">
    <property type="match status" value="1"/>
</dbReference>
<dbReference type="AlphaFoldDB" id="A0A7W7SR32"/>
<keyword evidence="5" id="KW-0597">Phosphoprotein</keyword>
<evidence type="ECO:0000313" key="16">
    <source>
        <dbReference type="Proteomes" id="UP000578819"/>
    </source>
</evidence>
<sequence length="347" mass="38245">MRLSSPRWRMLLLGAVAVVAGYLVPELATWTVDRLRMAGAFECTSSWWCQYVDSPRRYYQLTLVVLVLVYLGLFFWAMRWAMRPLRDVATALASIGPQNFGHRLAASRRSGEMIVLARAVNDMLDRLAAGYEAQRRFAADASHELRTPLAVQRTLIEVGLAGRPSPEKLEVLTEQLLAANERNVRLIEALLVLAESDRGLVSRSELRLDMIVGRMIEDHRVPAADAGLTITSLLQPRTVVGEQALLERLVTNLLQNAIKYNRPGGMIDVRVGDRPALVVVNTGDDVPVEAVTGLFEPFRRLAGSRIGRSGGVGLGLTIVRSIVQAHDGTVACFSTGHDGLRFEITLP</sequence>
<comment type="subcellular location">
    <subcellularLocation>
        <location evidence="3">Cell membrane</location>
    </subcellularLocation>
    <subcellularLocation>
        <location evidence="2">Membrane</location>
        <topology evidence="2">Multi-pass membrane protein</topology>
    </subcellularLocation>
</comment>
<dbReference type="InterPro" id="IPR003594">
    <property type="entry name" value="HATPase_dom"/>
</dbReference>
<name>A0A7W7SR32_9ACTN</name>
<comment type="caution">
    <text evidence="15">The sequence shown here is derived from an EMBL/GenBank/DDBJ whole genome shotgun (WGS) entry which is preliminary data.</text>
</comment>
<keyword evidence="6" id="KW-0808">Transferase</keyword>
<dbReference type="SMART" id="SM00388">
    <property type="entry name" value="HisKA"/>
    <property type="match status" value="1"/>
</dbReference>
<dbReference type="InterPro" id="IPR005467">
    <property type="entry name" value="His_kinase_dom"/>
</dbReference>
<dbReference type="Proteomes" id="UP000578819">
    <property type="component" value="Unassembled WGS sequence"/>
</dbReference>
<evidence type="ECO:0000256" key="11">
    <source>
        <dbReference type="ARBA" id="ARBA00023136"/>
    </source>
</evidence>
<evidence type="ECO:0000313" key="15">
    <source>
        <dbReference type="EMBL" id="MBB4959408.1"/>
    </source>
</evidence>
<evidence type="ECO:0000256" key="2">
    <source>
        <dbReference type="ARBA" id="ARBA00004141"/>
    </source>
</evidence>
<dbReference type="InterPro" id="IPR036890">
    <property type="entry name" value="HATPase_C_sf"/>
</dbReference>
<dbReference type="GO" id="GO:0005886">
    <property type="term" value="C:plasma membrane"/>
    <property type="evidence" value="ECO:0007669"/>
    <property type="project" value="UniProtKB-SubCell"/>
</dbReference>
<dbReference type="SUPFAM" id="SSF158472">
    <property type="entry name" value="HAMP domain-like"/>
    <property type="match status" value="1"/>
</dbReference>
<evidence type="ECO:0000256" key="3">
    <source>
        <dbReference type="ARBA" id="ARBA00004236"/>
    </source>
</evidence>
<evidence type="ECO:0000256" key="9">
    <source>
        <dbReference type="ARBA" id="ARBA00022989"/>
    </source>
</evidence>
<dbReference type="PANTHER" id="PTHR45436">
    <property type="entry name" value="SENSOR HISTIDINE KINASE YKOH"/>
    <property type="match status" value="1"/>
</dbReference>
<dbReference type="Gene3D" id="1.10.287.130">
    <property type="match status" value="1"/>
</dbReference>
<reference evidence="15 16" key="1">
    <citation type="submission" date="2020-08" db="EMBL/GenBank/DDBJ databases">
        <title>Sequencing the genomes of 1000 actinobacteria strains.</title>
        <authorList>
            <person name="Klenk H.-P."/>
        </authorList>
    </citation>
    <scope>NUCLEOTIDE SEQUENCE [LARGE SCALE GENOMIC DNA]</scope>
    <source>
        <strain evidence="15 16">DSM 45886</strain>
    </source>
</reference>
<dbReference type="CDD" id="cd06225">
    <property type="entry name" value="HAMP"/>
    <property type="match status" value="1"/>
</dbReference>
<organism evidence="15 16">
    <name type="scientific">Micromonospora polyrhachis</name>
    <dbReference type="NCBI Taxonomy" id="1282883"/>
    <lineage>
        <taxon>Bacteria</taxon>
        <taxon>Bacillati</taxon>
        <taxon>Actinomycetota</taxon>
        <taxon>Actinomycetes</taxon>
        <taxon>Micromonosporales</taxon>
        <taxon>Micromonosporaceae</taxon>
        <taxon>Micromonospora</taxon>
    </lineage>
</organism>
<keyword evidence="9 12" id="KW-1133">Transmembrane helix</keyword>
<evidence type="ECO:0000256" key="5">
    <source>
        <dbReference type="ARBA" id="ARBA00022553"/>
    </source>
</evidence>
<protein>
    <recommendedName>
        <fullName evidence="4">histidine kinase</fullName>
        <ecNumber evidence="4">2.7.13.3</ecNumber>
    </recommendedName>
</protein>
<accession>A0A7W7SR32</accession>
<dbReference type="PROSITE" id="PS50885">
    <property type="entry name" value="HAMP"/>
    <property type="match status" value="1"/>
</dbReference>
<feature type="transmembrane region" description="Helical" evidence="12">
    <location>
        <begin position="58"/>
        <end position="77"/>
    </location>
</feature>
<dbReference type="SMART" id="SM00387">
    <property type="entry name" value="HATPase_c"/>
    <property type="match status" value="1"/>
</dbReference>
<dbReference type="Gene3D" id="3.30.565.10">
    <property type="entry name" value="Histidine kinase-like ATPase, C-terminal domain"/>
    <property type="match status" value="1"/>
</dbReference>
<dbReference type="InterPro" id="IPR003661">
    <property type="entry name" value="HisK_dim/P_dom"/>
</dbReference>
<dbReference type="EMBL" id="JACHJW010000001">
    <property type="protein sequence ID" value="MBB4959408.1"/>
    <property type="molecule type" value="Genomic_DNA"/>
</dbReference>
<dbReference type="InterPro" id="IPR004358">
    <property type="entry name" value="Sig_transdc_His_kin-like_C"/>
</dbReference>
<evidence type="ECO:0000256" key="12">
    <source>
        <dbReference type="SAM" id="Phobius"/>
    </source>
</evidence>
<evidence type="ECO:0000256" key="10">
    <source>
        <dbReference type="ARBA" id="ARBA00023012"/>
    </source>
</evidence>
<evidence type="ECO:0000256" key="7">
    <source>
        <dbReference type="ARBA" id="ARBA00022692"/>
    </source>
</evidence>
<dbReference type="InterPro" id="IPR003660">
    <property type="entry name" value="HAMP_dom"/>
</dbReference>
<dbReference type="Pfam" id="PF00512">
    <property type="entry name" value="HisKA"/>
    <property type="match status" value="1"/>
</dbReference>